<dbReference type="AlphaFoldDB" id="A0A917QPZ0"/>
<evidence type="ECO:0000256" key="1">
    <source>
        <dbReference type="SAM" id="MobiDB-lite"/>
    </source>
</evidence>
<organism evidence="2 3">
    <name type="scientific">Streptomyces flaveus</name>
    <dbReference type="NCBI Taxonomy" id="66370"/>
    <lineage>
        <taxon>Bacteria</taxon>
        <taxon>Bacillati</taxon>
        <taxon>Actinomycetota</taxon>
        <taxon>Actinomycetes</taxon>
        <taxon>Kitasatosporales</taxon>
        <taxon>Streptomycetaceae</taxon>
        <taxon>Streptomyces</taxon>
        <taxon>Streptomyces aurantiacus group</taxon>
    </lineage>
</organism>
<proteinExistence type="predicted"/>
<dbReference type="Pfam" id="PF19681">
    <property type="entry name" value="DUF6183"/>
    <property type="match status" value="1"/>
</dbReference>
<evidence type="ECO:0000313" key="2">
    <source>
        <dbReference type="EMBL" id="GGK62928.1"/>
    </source>
</evidence>
<dbReference type="Proteomes" id="UP000637788">
    <property type="component" value="Unassembled WGS sequence"/>
</dbReference>
<reference evidence="2" key="2">
    <citation type="submission" date="2020-09" db="EMBL/GenBank/DDBJ databases">
        <authorList>
            <person name="Sun Q."/>
            <person name="Ohkuma M."/>
        </authorList>
    </citation>
    <scope>NUCLEOTIDE SEQUENCE</scope>
    <source>
        <strain evidence="2">JCM 3035</strain>
    </source>
</reference>
<keyword evidence="3" id="KW-1185">Reference proteome</keyword>
<accession>A0A917QPZ0</accession>
<comment type="caution">
    <text evidence="2">The sequence shown here is derived from an EMBL/GenBank/DDBJ whole genome shotgun (WGS) entry which is preliminary data.</text>
</comment>
<protein>
    <submittedName>
        <fullName evidence="2">Uncharacterized protein</fullName>
    </submittedName>
</protein>
<dbReference type="RefSeq" id="WP_189321912.1">
    <property type="nucleotide sequence ID" value="NZ_BMPQ01000005.1"/>
</dbReference>
<gene>
    <name evidence="2" type="ORF">GCM10010094_24690</name>
</gene>
<dbReference type="InterPro" id="IPR045756">
    <property type="entry name" value="DUF6183"/>
</dbReference>
<sequence>MTMSTEQGFEPPPGPEEESVCRVCGYGSPLINKEAPGHATAATLATADAAYTMFVGTAIDREVSAGRFAWVGGLGEEIAAWAAAGKDVPSQHGQILDRILHALAAHAGRDSLRTLLRLPAYLGTVASGRLRAERWLAALVADGHWIEDIVELVFAEEADSVHSREFAACLLHELVLTSGRVEEYPTLCSFAGELVDEGHPLAALPLSLLPAERGLRRPPNADDTWTWFVPPTPLAVFDDPELHASPPMRQRTADIDMTEISTDAVAEVMGAAVRHWCSESNGLVAAQEFWSPDPVAPDDFAAVFERLPLTPWLEGESTAQLYASTSDSVLRVLLSAAVRSSAYGFGVYGAYGRLATWRSLRGLTGAPADAPLARVAELVEQAEWFRIATTSDWFHEVAWDLAVAALRPGRQEIAVLAATDTD</sequence>
<name>A0A917QPZ0_9ACTN</name>
<dbReference type="EMBL" id="BMPQ01000005">
    <property type="protein sequence ID" value="GGK62928.1"/>
    <property type="molecule type" value="Genomic_DNA"/>
</dbReference>
<reference evidence="2" key="1">
    <citation type="journal article" date="2014" name="Int. J. Syst. Evol. Microbiol.">
        <title>Complete genome sequence of Corynebacterium casei LMG S-19264T (=DSM 44701T), isolated from a smear-ripened cheese.</title>
        <authorList>
            <consortium name="US DOE Joint Genome Institute (JGI-PGF)"/>
            <person name="Walter F."/>
            <person name="Albersmeier A."/>
            <person name="Kalinowski J."/>
            <person name="Ruckert C."/>
        </authorList>
    </citation>
    <scope>NUCLEOTIDE SEQUENCE</scope>
    <source>
        <strain evidence="2">JCM 3035</strain>
    </source>
</reference>
<evidence type="ECO:0000313" key="3">
    <source>
        <dbReference type="Proteomes" id="UP000637788"/>
    </source>
</evidence>
<feature type="region of interest" description="Disordered" evidence="1">
    <location>
        <begin position="1"/>
        <end position="20"/>
    </location>
</feature>